<gene>
    <name evidence="1" type="ORF">D4764_22G0004300</name>
</gene>
<dbReference type="GO" id="GO:0030159">
    <property type="term" value="F:signaling receptor complex adaptor activity"/>
    <property type="evidence" value="ECO:0007669"/>
    <property type="project" value="TreeGrafter"/>
</dbReference>
<sequence length="73" mass="8301">MLGGSVPSCSPIEEDEGGAIDKDLRHYLNLRFQKGSVDHELQQIIRDNLYLRTVPFSCPTLFLELIPVFENPQ</sequence>
<accession>A0A5C6NCB8</accession>
<dbReference type="GO" id="GO:0031697">
    <property type="term" value="F:beta-1 adrenergic receptor binding"/>
    <property type="evidence" value="ECO:0007669"/>
    <property type="project" value="TreeGrafter"/>
</dbReference>
<dbReference type="PANTHER" id="PTHR10316">
    <property type="entry name" value="MEMBRANE ASSOCIATED GUANYLATE KINASE-RELATED"/>
    <property type="match status" value="1"/>
</dbReference>
<keyword evidence="1" id="KW-0418">Kinase</keyword>
<evidence type="ECO:0000313" key="1">
    <source>
        <dbReference type="EMBL" id="TWW64783.1"/>
    </source>
</evidence>
<name>A0A5C6NCB8_9TELE</name>
<proteinExistence type="predicted"/>
<dbReference type="EMBL" id="RHFK02000015">
    <property type="protein sequence ID" value="TWW64783.1"/>
    <property type="molecule type" value="Genomic_DNA"/>
</dbReference>
<dbReference type="GO" id="GO:0005911">
    <property type="term" value="C:cell-cell junction"/>
    <property type="evidence" value="ECO:0007669"/>
    <property type="project" value="TreeGrafter"/>
</dbReference>
<dbReference type="GO" id="GO:0016301">
    <property type="term" value="F:kinase activity"/>
    <property type="evidence" value="ECO:0007669"/>
    <property type="project" value="UniProtKB-KW"/>
</dbReference>
<reference evidence="1 2" key="1">
    <citation type="submission" date="2019-04" db="EMBL/GenBank/DDBJ databases">
        <title>Chromosome genome assembly for Takifugu flavidus.</title>
        <authorList>
            <person name="Xiao S."/>
        </authorList>
    </citation>
    <scope>NUCLEOTIDE SEQUENCE [LARGE SCALE GENOMIC DNA]</scope>
    <source>
        <strain evidence="1">HTHZ2018</strain>
        <tissue evidence="1">Muscle</tissue>
    </source>
</reference>
<dbReference type="GO" id="GO:0030425">
    <property type="term" value="C:dendrite"/>
    <property type="evidence" value="ECO:0007669"/>
    <property type="project" value="TreeGrafter"/>
</dbReference>
<evidence type="ECO:0000313" key="2">
    <source>
        <dbReference type="Proteomes" id="UP000324091"/>
    </source>
</evidence>
<dbReference type="GO" id="GO:0043113">
    <property type="term" value="P:receptor clustering"/>
    <property type="evidence" value="ECO:0007669"/>
    <property type="project" value="TreeGrafter"/>
</dbReference>
<dbReference type="GO" id="GO:0005886">
    <property type="term" value="C:plasma membrane"/>
    <property type="evidence" value="ECO:0007669"/>
    <property type="project" value="GOC"/>
</dbReference>
<dbReference type="GO" id="GO:0007165">
    <property type="term" value="P:signal transduction"/>
    <property type="evidence" value="ECO:0007669"/>
    <property type="project" value="TreeGrafter"/>
</dbReference>
<dbReference type="Proteomes" id="UP000324091">
    <property type="component" value="Chromosome 22"/>
</dbReference>
<protein>
    <submittedName>
        <fullName evidence="1">Membrane-associated guanylate kinase, WW and PDZ domain-containing protein 2</fullName>
    </submittedName>
</protein>
<organism evidence="1 2">
    <name type="scientific">Takifugu flavidus</name>
    <name type="common">sansaifugu</name>
    <dbReference type="NCBI Taxonomy" id="433684"/>
    <lineage>
        <taxon>Eukaryota</taxon>
        <taxon>Metazoa</taxon>
        <taxon>Chordata</taxon>
        <taxon>Craniata</taxon>
        <taxon>Vertebrata</taxon>
        <taxon>Euteleostomi</taxon>
        <taxon>Actinopterygii</taxon>
        <taxon>Neopterygii</taxon>
        <taxon>Teleostei</taxon>
        <taxon>Neoteleostei</taxon>
        <taxon>Acanthomorphata</taxon>
        <taxon>Eupercaria</taxon>
        <taxon>Tetraodontiformes</taxon>
        <taxon>Tetradontoidea</taxon>
        <taxon>Tetraodontidae</taxon>
        <taxon>Takifugu</taxon>
    </lineage>
</organism>
<dbReference type="PANTHER" id="PTHR10316:SF27">
    <property type="entry name" value="MEMBRANE-ASSOCIATED GUANYLATE KINASE, WW AND PDZ DOMAIN-CONTAINING PROTEIN 2"/>
    <property type="match status" value="1"/>
</dbReference>
<dbReference type="AlphaFoldDB" id="A0A5C6NCB8"/>
<comment type="caution">
    <text evidence="1">The sequence shown here is derived from an EMBL/GenBank/DDBJ whole genome shotgun (WGS) entry which is preliminary data.</text>
</comment>
<keyword evidence="1" id="KW-0808">Transferase</keyword>
<keyword evidence="2" id="KW-1185">Reference proteome</keyword>
<dbReference type="GO" id="GO:0005737">
    <property type="term" value="C:cytoplasm"/>
    <property type="evidence" value="ECO:0007669"/>
    <property type="project" value="TreeGrafter"/>
</dbReference>
<dbReference type="GO" id="GO:0046332">
    <property type="term" value="F:SMAD binding"/>
    <property type="evidence" value="ECO:0007669"/>
    <property type="project" value="TreeGrafter"/>
</dbReference>
<dbReference type="GO" id="GO:0070699">
    <property type="term" value="F:type II activin receptor binding"/>
    <property type="evidence" value="ECO:0007669"/>
    <property type="project" value="TreeGrafter"/>
</dbReference>